<gene>
    <name evidence="5" type="ORF">C5O23_12265</name>
</gene>
<keyword evidence="6" id="KW-1185">Reference proteome</keyword>
<evidence type="ECO:0000259" key="4">
    <source>
        <dbReference type="Pfam" id="PF10145"/>
    </source>
</evidence>
<protein>
    <submittedName>
        <fullName evidence="5">Phage tail tape measure protein</fullName>
    </submittedName>
</protein>
<dbReference type="InterPro" id="IPR010090">
    <property type="entry name" value="Phage_tape_meas"/>
</dbReference>
<evidence type="ECO:0000313" key="6">
    <source>
        <dbReference type="Proteomes" id="UP000244905"/>
    </source>
</evidence>
<organism evidence="5 6">
    <name type="scientific">Duncaniella muris</name>
    <dbReference type="NCBI Taxonomy" id="2094150"/>
    <lineage>
        <taxon>Bacteria</taxon>
        <taxon>Pseudomonadati</taxon>
        <taxon>Bacteroidota</taxon>
        <taxon>Bacteroidia</taxon>
        <taxon>Bacteroidales</taxon>
        <taxon>Muribaculaceae</taxon>
        <taxon>Duncaniella</taxon>
    </lineage>
</organism>
<dbReference type="NCBIfam" id="TIGR01760">
    <property type="entry name" value="tape_meas_TP901"/>
    <property type="match status" value="1"/>
</dbReference>
<feature type="coiled-coil region" evidence="2">
    <location>
        <begin position="1026"/>
        <end position="1071"/>
    </location>
</feature>
<reference evidence="6" key="1">
    <citation type="submission" date="2018-02" db="EMBL/GenBank/DDBJ databases">
        <authorList>
            <person name="Clavel T."/>
            <person name="Strowig T."/>
        </authorList>
    </citation>
    <scope>NUCLEOTIDE SEQUENCE [LARGE SCALE GENOMIC DNA]</scope>
    <source>
        <strain evidence="6">DSM 103720</strain>
    </source>
</reference>
<name>A0A2V1IMI0_9BACT</name>
<dbReference type="Proteomes" id="UP000244905">
    <property type="component" value="Unassembled WGS sequence"/>
</dbReference>
<comment type="caution">
    <text evidence="5">The sequence shown here is derived from an EMBL/GenBank/DDBJ whole genome shotgun (WGS) entry which is preliminary data.</text>
</comment>
<feature type="coiled-coil region" evidence="2">
    <location>
        <begin position="824"/>
        <end position="875"/>
    </location>
</feature>
<keyword evidence="3" id="KW-0812">Transmembrane</keyword>
<accession>A0A2V1IMI0</accession>
<dbReference type="PANTHER" id="PTHR37813:SF1">
    <property type="entry name" value="FELS-2 PROPHAGE PROTEIN"/>
    <property type="match status" value="1"/>
</dbReference>
<evidence type="ECO:0000256" key="3">
    <source>
        <dbReference type="SAM" id="Phobius"/>
    </source>
</evidence>
<dbReference type="GeneID" id="82527103"/>
<evidence type="ECO:0000256" key="1">
    <source>
        <dbReference type="ARBA" id="ARBA00022612"/>
    </source>
</evidence>
<feature type="coiled-coil region" evidence="2">
    <location>
        <begin position="704"/>
        <end position="732"/>
    </location>
</feature>
<proteinExistence type="predicted"/>
<sequence length="1464" mass="161930">MAKLNNDKIAVELDLKAQKAQEEIHRLTKATKELRDQNSQHRKEISRLAATEGDYSAEIKRLNELIRSNKRDIEANNRAMEKARKEIDISRMSAADLGKELKRLKGELNKTSKALYPERYRELENEIRRVEKAHAEATRSTRGFLASLLSLDKIATSIKGFFMGLGMVIMTQVIGAFKQLTNIIQDFERANSKLASVLGTTIDGVSRLTDQAKYLGRTTTATASQVTGLQTELAKLGFTQDVIEKLTPSVLKFAKAVDTDLSSAAAFAGAAMRMFNKDADQAEAVMASFAVATTKSALDFHKLEASLSTVGPVANAFGFSLEETTALLGQLSNAGFDASSAATATRNILLNLADANGDLAKALGGPVTNLDELVNGLNKLNAEGVDLAKALELTDKRSVAAFSTFLNGSDSILALRDSITDCTGDFQQMAATMADNAAGSFAGFQSAVEGLILKFFDFREALKTLYEWGTAVVNWLGTFIDALTPVGTAFGFVVKAVGGLISVLGSAIGWFTNLFTQTKLGIAVINALVAAFVVYKLSVIATSAAVKRFITDIVAKKVAMISEISVTKLATAATHAFNTALKSNPIGLVLAGIALLVTGIMSFIDASKKATTETSYLTEATNKYREAVTKANAQAQMERDRLMELRRVAMDELETKEHRIKAINELNRIIPGYKAQLDSETGAYRENKKALDDYILSLEKKLRIEAAKGQYQELLKADADAQQEAYEKWKQQRMRLAILQAGKAKRDQDLMRANDPYGILRSENAEMLKLQQELSGSFTDWYKQQRTEQTRALEEFQEYLHEISLTFDDLADPEPEVDPFKPLNDSAKEAVTRIKEINAELKRLRKIDPESDEELDRIQKRIKLLQEEKKELLGKNKIKREPGTYGADSLDEVTNPISDAHQRRLLEINKQNLTQSEQTIAKSRELIRYGRELSAALETLREKTDSTHTKTLDAINAAQTQIEQQTAAAQKEIDKAIIKQNDEYYKNRLTAVKRFYSEQEFIIKESQAKGEISQEAASLYSLNLQRQSHADQLAEMQRYYDELEDDYSMDAETWQRTREQLEAKMREMNSNLLTDTGKLVEQIRQLSTDTTSAEGIKNAFDLQRQGIEQTYAAAVKVVGEGTEQAVALETEKQRRIAALNYQYQEQMWQLQELVGLSWADEYERELAQLENYHRQGLISTKDYEKKKLQLGVTNAKKYFDYYANLSGSMFSAIQDAEIAQSDAKYDVLIQQAKNNGEDTAALEEEKENKKLEIQKKYADVDFAIKISTIIGNTAVAIMQAFAQLGPIGGAIAAAMLTATGVAQVVSAKAERDKIKNMQPSNTAGSSGTVAAPAKAERVLSGYSDGGYTGDGDRYEVAGVVHRGEYVVPKPIMDNPRVVDAVGTIEAIRRNKILGSGMAAAPSAGYADGGYTVPAPSLSMEEFTKAVQEFRAATKAIRAYIVYKDIEDAKETMDRARAPFTRNKK</sequence>
<keyword evidence="1" id="KW-1188">Viral release from host cell</keyword>
<dbReference type="RefSeq" id="WP_107033220.1">
    <property type="nucleotide sequence ID" value="NZ_PUEC01000036.1"/>
</dbReference>
<keyword evidence="3" id="KW-0472">Membrane</keyword>
<feature type="transmembrane region" description="Helical" evidence="3">
    <location>
        <begin position="489"/>
        <end position="511"/>
    </location>
</feature>
<feature type="transmembrane region" description="Helical" evidence="3">
    <location>
        <begin position="523"/>
        <end position="546"/>
    </location>
</feature>
<evidence type="ECO:0000256" key="2">
    <source>
        <dbReference type="SAM" id="Coils"/>
    </source>
</evidence>
<dbReference type="EMBL" id="PUEC01000036">
    <property type="protein sequence ID" value="PWB00610.1"/>
    <property type="molecule type" value="Genomic_DNA"/>
</dbReference>
<dbReference type="Pfam" id="PF10145">
    <property type="entry name" value="PhageMin_Tail"/>
    <property type="match status" value="1"/>
</dbReference>
<dbReference type="PANTHER" id="PTHR37813">
    <property type="entry name" value="FELS-2 PROPHAGE PROTEIN"/>
    <property type="match status" value="1"/>
</dbReference>
<feature type="domain" description="Phage tail tape measure protein" evidence="4">
    <location>
        <begin position="210"/>
        <end position="392"/>
    </location>
</feature>
<keyword evidence="3" id="KW-1133">Transmembrane helix</keyword>
<keyword evidence="2" id="KW-0175">Coiled coil</keyword>
<evidence type="ECO:0000313" key="5">
    <source>
        <dbReference type="EMBL" id="PWB00610.1"/>
    </source>
</evidence>
<feature type="coiled-coil region" evidence="2">
    <location>
        <begin position="1"/>
        <end position="140"/>
    </location>
</feature>